<reference evidence="1" key="1">
    <citation type="journal article" date="2021" name="Proc. Natl. Acad. Sci. U.S.A.">
        <title>A Catalog of Tens of Thousands of Viruses from Human Metagenomes Reveals Hidden Associations with Chronic Diseases.</title>
        <authorList>
            <person name="Tisza M.J."/>
            <person name="Buck C.B."/>
        </authorList>
    </citation>
    <scope>NUCLEOTIDE SEQUENCE</scope>
    <source>
        <strain evidence="1">Ct8ME27</strain>
    </source>
</reference>
<protein>
    <submittedName>
        <fullName evidence="1">Uncharacterized protein</fullName>
    </submittedName>
</protein>
<accession>A0A8S5N7I0</accession>
<name>A0A8S5N7I0_9CAUD</name>
<proteinExistence type="predicted"/>
<evidence type="ECO:0000313" key="1">
    <source>
        <dbReference type="EMBL" id="DAD90226.1"/>
    </source>
</evidence>
<sequence length="117" mass="13635">MKKENLLNTLKAAEEKQHYIIENASIDKIFLKQSENFINLKQHVAISIWFEEECTFSILKEGGFILHKPSGDLTFSKQAWSDLCRKTIVWLWGENIYCGSEEMKNKLIDLGFITYNS</sequence>
<organism evidence="1">
    <name type="scientific">Myoviridae sp. ct8ME27</name>
    <dbReference type="NCBI Taxonomy" id="2826622"/>
    <lineage>
        <taxon>Viruses</taxon>
        <taxon>Duplodnaviria</taxon>
        <taxon>Heunggongvirae</taxon>
        <taxon>Uroviricota</taxon>
        <taxon>Caudoviricetes</taxon>
    </lineage>
</organism>
<dbReference type="EMBL" id="BK015080">
    <property type="protein sequence ID" value="DAD90226.1"/>
    <property type="molecule type" value="Genomic_DNA"/>
</dbReference>